<evidence type="ECO:0000313" key="1">
    <source>
        <dbReference type="EMBL" id="KAH6939226.1"/>
    </source>
</evidence>
<dbReference type="Proteomes" id="UP000821845">
    <property type="component" value="Chromosome 2"/>
</dbReference>
<accession>A0ACB7SWA9</accession>
<comment type="caution">
    <text evidence="1">The sequence shown here is derived from an EMBL/GenBank/DDBJ whole genome shotgun (WGS) entry which is preliminary data.</text>
</comment>
<keyword evidence="2" id="KW-1185">Reference proteome</keyword>
<evidence type="ECO:0000313" key="2">
    <source>
        <dbReference type="Proteomes" id="UP000821845"/>
    </source>
</evidence>
<name>A0ACB7SWA9_HYAAI</name>
<protein>
    <submittedName>
        <fullName evidence="1">Uncharacterized protein</fullName>
    </submittedName>
</protein>
<proteinExistence type="predicted"/>
<organism evidence="1 2">
    <name type="scientific">Hyalomma asiaticum</name>
    <name type="common">Tick</name>
    <dbReference type="NCBI Taxonomy" id="266040"/>
    <lineage>
        <taxon>Eukaryota</taxon>
        <taxon>Metazoa</taxon>
        <taxon>Ecdysozoa</taxon>
        <taxon>Arthropoda</taxon>
        <taxon>Chelicerata</taxon>
        <taxon>Arachnida</taxon>
        <taxon>Acari</taxon>
        <taxon>Parasitiformes</taxon>
        <taxon>Ixodida</taxon>
        <taxon>Ixodoidea</taxon>
        <taxon>Ixodidae</taxon>
        <taxon>Hyalomminae</taxon>
        <taxon>Hyalomma</taxon>
    </lineage>
</organism>
<dbReference type="EMBL" id="CM023482">
    <property type="protein sequence ID" value="KAH6939226.1"/>
    <property type="molecule type" value="Genomic_DNA"/>
</dbReference>
<reference evidence="1" key="1">
    <citation type="submission" date="2020-05" db="EMBL/GenBank/DDBJ databases">
        <title>Large-scale comparative analyses of tick genomes elucidate their genetic diversity and vector capacities.</title>
        <authorList>
            <person name="Jia N."/>
            <person name="Wang J."/>
            <person name="Shi W."/>
            <person name="Du L."/>
            <person name="Sun Y."/>
            <person name="Zhan W."/>
            <person name="Jiang J."/>
            <person name="Wang Q."/>
            <person name="Zhang B."/>
            <person name="Ji P."/>
            <person name="Sakyi L.B."/>
            <person name="Cui X."/>
            <person name="Yuan T."/>
            <person name="Jiang B."/>
            <person name="Yang W."/>
            <person name="Lam T.T.-Y."/>
            <person name="Chang Q."/>
            <person name="Ding S."/>
            <person name="Wang X."/>
            <person name="Zhu J."/>
            <person name="Ruan X."/>
            <person name="Zhao L."/>
            <person name="Wei J."/>
            <person name="Que T."/>
            <person name="Du C."/>
            <person name="Cheng J."/>
            <person name="Dai P."/>
            <person name="Han X."/>
            <person name="Huang E."/>
            <person name="Gao Y."/>
            <person name="Liu J."/>
            <person name="Shao H."/>
            <person name="Ye R."/>
            <person name="Li L."/>
            <person name="Wei W."/>
            <person name="Wang X."/>
            <person name="Wang C."/>
            <person name="Yang T."/>
            <person name="Huo Q."/>
            <person name="Li W."/>
            <person name="Guo W."/>
            <person name="Chen H."/>
            <person name="Zhou L."/>
            <person name="Ni X."/>
            <person name="Tian J."/>
            <person name="Zhou Y."/>
            <person name="Sheng Y."/>
            <person name="Liu T."/>
            <person name="Pan Y."/>
            <person name="Xia L."/>
            <person name="Li J."/>
            <person name="Zhao F."/>
            <person name="Cao W."/>
        </authorList>
    </citation>
    <scope>NUCLEOTIDE SEQUENCE</scope>
    <source>
        <strain evidence="1">Hyas-2018</strain>
    </source>
</reference>
<gene>
    <name evidence="1" type="ORF">HPB50_016545</name>
</gene>
<sequence>MLASARCVSSFSEETGADVRSSHRERAVKRSSSCAPLQHHGLPSVKLGGSTPSSHLFRQLVWRWEFDGIALSSTASVIFGGSSIIIAQPSDCVSPLPRACL</sequence>